<dbReference type="HOGENOM" id="CLU_1522097_0_0_6"/>
<dbReference type="AlphaFoldDB" id="D3RWE8"/>
<proteinExistence type="predicted"/>
<geneLocation type="plasmid" evidence="1 2">
    <name>pALVIN02</name>
</geneLocation>
<name>D3RWE8_ALLVD</name>
<accession>D3RWE8</accession>
<dbReference type="EMBL" id="CP001898">
    <property type="protein sequence ID" value="ADC64160.1"/>
    <property type="molecule type" value="Genomic_DNA"/>
</dbReference>
<dbReference type="RefSeq" id="WP_012979585.1">
    <property type="nucleotide sequence ID" value="NC_013862.1"/>
</dbReference>
<reference evidence="1 2" key="1">
    <citation type="journal article" date="2011" name="Stand. Genomic Sci.">
        <title>Complete genome sequence of Allochromatium vinosum DSM 180(T).</title>
        <authorList>
            <person name="Weissgerber T."/>
            <person name="Zigann R."/>
            <person name="Bruce D."/>
            <person name="Chang Y.J."/>
            <person name="Detter J.C."/>
            <person name="Han C."/>
            <person name="Hauser L."/>
            <person name="Jeffries C.D."/>
            <person name="Land M."/>
            <person name="Munk A.C."/>
            <person name="Tapia R."/>
            <person name="Dahl C."/>
        </authorList>
    </citation>
    <scope>NUCLEOTIDE SEQUENCE [LARGE SCALE GENOMIC DNA]</scope>
    <source>
        <strain evidence="2">ATCC 17899 / DSM 180 / NBRC 103801 / NCIMB 10441 / D</strain>
        <plasmid evidence="2">Plasmid pALVIN02</plasmid>
    </source>
</reference>
<dbReference type="OrthoDB" id="6161550at2"/>
<organism evidence="1 2">
    <name type="scientific">Allochromatium vinosum (strain ATCC 17899 / DSM 180 / NBRC 103801 / NCIMB 10441 / D)</name>
    <name type="common">Chromatium vinosum</name>
    <dbReference type="NCBI Taxonomy" id="572477"/>
    <lineage>
        <taxon>Bacteria</taxon>
        <taxon>Pseudomonadati</taxon>
        <taxon>Pseudomonadota</taxon>
        <taxon>Gammaproteobacteria</taxon>
        <taxon>Chromatiales</taxon>
        <taxon>Chromatiaceae</taxon>
        <taxon>Allochromatium</taxon>
    </lineage>
</organism>
<dbReference type="KEGG" id="alv:Alvin_3269"/>
<gene>
    <name evidence="1" type="ordered locus">Alvin_3269</name>
</gene>
<evidence type="ECO:0000313" key="2">
    <source>
        <dbReference type="Proteomes" id="UP000001441"/>
    </source>
</evidence>
<keyword evidence="1" id="KW-0614">Plasmid</keyword>
<sequence>MQNNPITNAIEGQLIHTFGEYLNDFFHTTHFTHWRKGVLNTLCKYGHQLGCQVFTSKALCPQAEGEEWIYDLHWRAANESSRLVRLPLVMQMEDFQDQNPFFHAIITQSVLKLAHARADTRLLVLGCRDTQRTLDHIYNTLEQFEHYQAGDRYVFALWDFNINPHANKMQVFLHHR</sequence>
<evidence type="ECO:0000313" key="1">
    <source>
        <dbReference type="EMBL" id="ADC64160.1"/>
    </source>
</evidence>
<keyword evidence="2" id="KW-1185">Reference proteome</keyword>
<dbReference type="Proteomes" id="UP000001441">
    <property type="component" value="Plasmid pALVIN02"/>
</dbReference>
<protein>
    <submittedName>
        <fullName evidence="1">Uncharacterized protein</fullName>
    </submittedName>
</protein>